<feature type="transmembrane region" description="Helical" evidence="1">
    <location>
        <begin position="57"/>
        <end position="76"/>
    </location>
</feature>
<keyword evidence="1" id="KW-1133">Transmembrane helix</keyword>
<proteinExistence type="predicted"/>
<dbReference type="EMBL" id="SSSN01000003">
    <property type="protein sequence ID" value="THG35904.1"/>
    <property type="molecule type" value="Genomic_DNA"/>
</dbReference>
<organism evidence="3 4">
    <name type="scientific">Orlajensenia flava</name>
    <dbReference type="NCBI Taxonomy" id="2565934"/>
    <lineage>
        <taxon>Bacteria</taxon>
        <taxon>Bacillati</taxon>
        <taxon>Actinomycetota</taxon>
        <taxon>Actinomycetes</taxon>
        <taxon>Micrococcales</taxon>
        <taxon>Microbacteriaceae</taxon>
        <taxon>Orlajensenia</taxon>
    </lineage>
</organism>
<keyword evidence="1" id="KW-0812">Transmembrane</keyword>
<dbReference type="PANTHER" id="PTHR34351:SF1">
    <property type="entry name" value="SLR1927 PROTEIN"/>
    <property type="match status" value="1"/>
</dbReference>
<feature type="transmembrane region" description="Helical" evidence="1">
    <location>
        <begin position="24"/>
        <end position="51"/>
    </location>
</feature>
<sequence>MLAGGVVGAVRFGAAVRRGVRETVVLVGSTVTALGWCVVGAIAVGMLFGYLLGWPELIAIAWACLILLLVAVLFLIGRNSFRIRLSLPLTRVVVGDRAPAEVIVENPSRRHIAGVGVEVPVGEGLAEFHIPGLARGSEASEVFLVPAEHRGVIPIGPVRTSRGDPVGLLRRELTWAERTELYVHPRTVAIPSVSTGYVRDLEGVPTRDLTASDVSFHALREYMPGDDRRFIHWRSSARTGTYMVRQFEETRRSHIMVVLATADADCVNDEEFELAVSAAGSLGVSAIRDARSVSVSVATPGRRSTSHALSTASRVRLLDDLTLLDQGADRASLVEVTRMAGRTGAGAVGASVVFLVTGSGTSVAELRQAAASLPPGVEVVAVVCDPGVVPTMRRVAELTVVTIGFLDDLQKSLARAAAV</sequence>
<keyword evidence="4" id="KW-1185">Reference proteome</keyword>
<evidence type="ECO:0000256" key="1">
    <source>
        <dbReference type="SAM" id="Phobius"/>
    </source>
</evidence>
<gene>
    <name evidence="3" type="ORF">E6C70_06015</name>
</gene>
<dbReference type="InterPro" id="IPR002881">
    <property type="entry name" value="DUF58"/>
</dbReference>
<comment type="caution">
    <text evidence="3">The sequence shown here is derived from an EMBL/GenBank/DDBJ whole genome shotgun (WGS) entry which is preliminary data.</text>
</comment>
<accession>A0A4S4FZ32</accession>
<reference evidence="3 4" key="1">
    <citation type="submission" date="2019-04" db="EMBL/GenBank/DDBJ databases">
        <authorList>
            <person name="Jiang L."/>
        </authorList>
    </citation>
    <scope>NUCLEOTIDE SEQUENCE [LARGE SCALE GENOMIC DNA]</scope>
    <source>
        <strain evidence="3 4">YIM 131861</strain>
    </source>
</reference>
<keyword evidence="1" id="KW-0472">Membrane</keyword>
<evidence type="ECO:0000313" key="3">
    <source>
        <dbReference type="EMBL" id="THG35904.1"/>
    </source>
</evidence>
<dbReference type="Pfam" id="PF01882">
    <property type="entry name" value="DUF58"/>
    <property type="match status" value="1"/>
</dbReference>
<feature type="domain" description="DUF58" evidence="2">
    <location>
        <begin position="219"/>
        <end position="300"/>
    </location>
</feature>
<evidence type="ECO:0000313" key="4">
    <source>
        <dbReference type="Proteomes" id="UP000307380"/>
    </source>
</evidence>
<dbReference type="Proteomes" id="UP000307380">
    <property type="component" value="Unassembled WGS sequence"/>
</dbReference>
<dbReference type="OrthoDB" id="9812729at2"/>
<name>A0A4S4FZ32_9MICO</name>
<protein>
    <submittedName>
        <fullName evidence="3">DUF58 domain-containing protein</fullName>
    </submittedName>
</protein>
<evidence type="ECO:0000259" key="2">
    <source>
        <dbReference type="Pfam" id="PF01882"/>
    </source>
</evidence>
<dbReference type="AlphaFoldDB" id="A0A4S4FZ32"/>
<dbReference type="PANTHER" id="PTHR34351">
    <property type="entry name" value="SLR1927 PROTEIN-RELATED"/>
    <property type="match status" value="1"/>
</dbReference>